<name>A0AAV7I875_COTGL</name>
<dbReference type="EMBL" id="JAHXZJ010002237">
    <property type="protein sequence ID" value="KAH0546276.1"/>
    <property type="molecule type" value="Genomic_DNA"/>
</dbReference>
<protein>
    <submittedName>
        <fullName evidence="1">Uncharacterized protein</fullName>
    </submittedName>
</protein>
<accession>A0AAV7I875</accession>
<gene>
    <name evidence="1" type="ORF">KQX54_007725</name>
</gene>
<organism evidence="1 2">
    <name type="scientific">Cotesia glomerata</name>
    <name type="common">Lepidopteran parasitic wasp</name>
    <name type="synonym">Apanteles glomeratus</name>
    <dbReference type="NCBI Taxonomy" id="32391"/>
    <lineage>
        <taxon>Eukaryota</taxon>
        <taxon>Metazoa</taxon>
        <taxon>Ecdysozoa</taxon>
        <taxon>Arthropoda</taxon>
        <taxon>Hexapoda</taxon>
        <taxon>Insecta</taxon>
        <taxon>Pterygota</taxon>
        <taxon>Neoptera</taxon>
        <taxon>Endopterygota</taxon>
        <taxon>Hymenoptera</taxon>
        <taxon>Apocrita</taxon>
        <taxon>Ichneumonoidea</taxon>
        <taxon>Braconidae</taxon>
        <taxon>Microgastrinae</taxon>
        <taxon>Cotesia</taxon>
    </lineage>
</organism>
<evidence type="ECO:0000313" key="2">
    <source>
        <dbReference type="Proteomes" id="UP000826195"/>
    </source>
</evidence>
<evidence type="ECO:0000313" key="1">
    <source>
        <dbReference type="EMBL" id="KAH0546276.1"/>
    </source>
</evidence>
<dbReference type="Proteomes" id="UP000826195">
    <property type="component" value="Unassembled WGS sequence"/>
</dbReference>
<dbReference type="AlphaFoldDB" id="A0AAV7I875"/>
<keyword evidence="2" id="KW-1185">Reference proteome</keyword>
<proteinExistence type="predicted"/>
<sequence length="102" mass="11749">MFPLKHKYLHKQPNKNFNRAALPAGRRDFPAGPHSPGVPPYQFLIFCRGTTLDRCIHTCTLRTLHSTLGLCVMDRRKIPRGFIERVVDPVRLRRDPTKGSRT</sequence>
<comment type="caution">
    <text evidence="1">The sequence shown here is derived from an EMBL/GenBank/DDBJ whole genome shotgun (WGS) entry which is preliminary data.</text>
</comment>
<reference evidence="1 2" key="1">
    <citation type="journal article" date="2021" name="J. Hered.">
        <title>A chromosome-level genome assembly of the parasitoid wasp, Cotesia glomerata (Hymenoptera: Braconidae).</title>
        <authorList>
            <person name="Pinto B.J."/>
            <person name="Weis J.J."/>
            <person name="Gamble T."/>
            <person name="Ode P.J."/>
            <person name="Paul R."/>
            <person name="Zaspel J.M."/>
        </authorList>
    </citation>
    <scope>NUCLEOTIDE SEQUENCE [LARGE SCALE GENOMIC DNA]</scope>
    <source>
        <strain evidence="1">CgM1</strain>
    </source>
</reference>